<dbReference type="EMBL" id="JAQKEI010000043">
    <property type="protein sequence ID" value="MDB0853998.1"/>
    <property type="molecule type" value="Genomic_DNA"/>
</dbReference>
<dbReference type="NCBIfam" id="NF041200">
    <property type="entry name" value="mob_BfmA_Nterm"/>
    <property type="match status" value="1"/>
</dbReference>
<sequence>MSIGKEISTKVVRISPSVKKRLEIFQGGDTPNVVIDRMLTFFEVTGYNPRYASRNPTALVEKRVEDLVRIVKSQERDIFKPILEKLAGMGGGIHESPDYARLMNEMHDLQERNRKLQQQLAEYGEGSPADVEKEREKLRRLAELIKFQLNPDKFPKVKFSDDVKVPVSTLQLLIKKINEEYVL</sequence>
<name>A0A174X3R9_PHOVU</name>
<comment type="caution">
    <text evidence="3">The sequence shown here is derived from an EMBL/GenBank/DDBJ whole genome shotgun (WGS) entry which is preliminary data.</text>
</comment>
<reference evidence="2" key="2">
    <citation type="submission" date="2023-01" db="EMBL/GenBank/DDBJ databases">
        <title>Human gut microbiome strain richness.</title>
        <authorList>
            <person name="Chen-Liaw A."/>
        </authorList>
    </citation>
    <scope>NUCLEOTIDE SEQUENCE</scope>
    <source>
        <strain evidence="2">H9_m1001271B151109d0_201107</strain>
    </source>
</reference>
<gene>
    <name evidence="3" type="ORF">FYJ30_10355</name>
    <name evidence="2" type="ORF">PL594_21135</name>
</gene>
<reference evidence="3 4" key="1">
    <citation type="submission" date="2019-09" db="EMBL/GenBank/DDBJ databases">
        <title>In-depth cultivation of the pig gut microbiome towards novel bacterial diversity and tailored functional studies.</title>
        <authorList>
            <person name="Wylensek D."/>
            <person name="Hitch T.C.A."/>
            <person name="Clavel T."/>
        </authorList>
    </citation>
    <scope>NUCLEOTIDE SEQUENCE [LARGE SCALE GENOMIC DNA]</scope>
    <source>
        <strain evidence="3 4">WCA-389-WT-3C</strain>
    </source>
</reference>
<evidence type="ECO:0000313" key="2">
    <source>
        <dbReference type="EMBL" id="MDB0853998.1"/>
    </source>
</evidence>
<organism evidence="3 4">
    <name type="scientific">Phocaeicola vulgatus</name>
    <name type="common">Bacteroides vulgatus</name>
    <dbReference type="NCBI Taxonomy" id="821"/>
    <lineage>
        <taxon>Bacteria</taxon>
        <taxon>Pseudomonadati</taxon>
        <taxon>Bacteroidota</taxon>
        <taxon>Bacteroidia</taxon>
        <taxon>Bacteroidales</taxon>
        <taxon>Bacteroidaceae</taxon>
        <taxon>Phocaeicola</taxon>
    </lineage>
</organism>
<evidence type="ECO:0000256" key="1">
    <source>
        <dbReference type="SAM" id="Coils"/>
    </source>
</evidence>
<dbReference type="AlphaFoldDB" id="A0A174X3R9"/>
<accession>A0A174X3R9</accession>
<proteinExistence type="predicted"/>
<feature type="coiled-coil region" evidence="1">
    <location>
        <begin position="99"/>
        <end position="126"/>
    </location>
</feature>
<evidence type="ECO:0000313" key="3">
    <source>
        <dbReference type="EMBL" id="MSS48694.1"/>
    </source>
</evidence>
<dbReference type="Proteomes" id="UP001210999">
    <property type="component" value="Unassembled WGS sequence"/>
</dbReference>
<dbReference type="InterPro" id="IPR048012">
    <property type="entry name" value="BfmA-like_N"/>
</dbReference>
<dbReference type="Proteomes" id="UP000460950">
    <property type="component" value="Unassembled WGS sequence"/>
</dbReference>
<dbReference type="EMBL" id="VULU01000016">
    <property type="protein sequence ID" value="MSS48694.1"/>
    <property type="molecule type" value="Genomic_DNA"/>
</dbReference>
<evidence type="ECO:0000313" key="4">
    <source>
        <dbReference type="Proteomes" id="UP000460950"/>
    </source>
</evidence>
<dbReference type="RefSeq" id="WP_057279991.1">
    <property type="nucleotide sequence ID" value="NZ_BAABYE010000001.1"/>
</dbReference>
<protein>
    <submittedName>
        <fullName evidence="2 3">Mobilization protein</fullName>
    </submittedName>
</protein>
<keyword evidence="1" id="KW-0175">Coiled coil</keyword>